<protein>
    <submittedName>
        <fullName evidence="3">Capsule assembly Wzi family protein</fullName>
    </submittedName>
</protein>
<feature type="domain" description="Rhodanese" evidence="2">
    <location>
        <begin position="227"/>
        <end position="257"/>
    </location>
</feature>
<sequence length="494" mass="55592">MKKYWSILLIMCSPLVISAQQRSLTDSIKYRVEMQATMSTGDHTPLWLNANKYGLSSLKTANGYARVAIERPLSVDDGRKWGIGYCADIALAAGYTSTLIVQQAYIEGRWLKGTLTIGAKEYPMELKNQALSSGSQTLGINARPVPQVRLALPEYWTIPGTNNWLALKGHFAYGKTTDDGWQKDFVAPQNRYTEGTLYHSKAGYLKVGPGNFTAELGLEMACQFGGTSHLFENGVEKVYDNDGGLKAFKNAFIPGGTDATDGDFKNAEGNQLGSWVARFSFDQPTWNLAVYADQFFEDNSMMFHVNKSGDKYFWYDFKDWLLGAELKLKDNTWLNNIVVEYLYTKYQAGPVYHDKTSHVGYQISGRDNYYNHHLYTGWQHWGQVIGNPLYVSPLYNADGHIEVEHNRFVAWHLGISGSPIQQLNYRVLASWQKSYGSYYYLPDNPMENISCMAEADYMLKDGWSIKGAVAADFGKLRGDNFGIQLSIVKTGLIK</sequence>
<dbReference type="Proteomes" id="UP000763088">
    <property type="component" value="Unassembled WGS sequence"/>
</dbReference>
<keyword evidence="1" id="KW-0732">Signal</keyword>
<organism evidence="3 4">
    <name type="scientific">Xylanibacter ruminicola</name>
    <name type="common">Prevotella ruminicola</name>
    <dbReference type="NCBI Taxonomy" id="839"/>
    <lineage>
        <taxon>Bacteria</taxon>
        <taxon>Pseudomonadati</taxon>
        <taxon>Bacteroidota</taxon>
        <taxon>Bacteroidia</taxon>
        <taxon>Bacteroidales</taxon>
        <taxon>Prevotellaceae</taxon>
        <taxon>Xylanibacter</taxon>
    </lineage>
</organism>
<dbReference type="PROSITE" id="PS50206">
    <property type="entry name" value="RHODANESE_3"/>
    <property type="match status" value="1"/>
</dbReference>
<accession>A0A928BS87</accession>
<evidence type="ECO:0000259" key="2">
    <source>
        <dbReference type="PROSITE" id="PS50206"/>
    </source>
</evidence>
<dbReference type="AlphaFoldDB" id="A0A928BS87"/>
<feature type="signal peptide" evidence="1">
    <location>
        <begin position="1"/>
        <end position="19"/>
    </location>
</feature>
<dbReference type="EMBL" id="SUYD01000004">
    <property type="protein sequence ID" value="MBE6265601.1"/>
    <property type="molecule type" value="Genomic_DNA"/>
</dbReference>
<evidence type="ECO:0000313" key="3">
    <source>
        <dbReference type="EMBL" id="MBE6265601.1"/>
    </source>
</evidence>
<feature type="chain" id="PRO_5037204256" evidence="1">
    <location>
        <begin position="20"/>
        <end position="494"/>
    </location>
</feature>
<comment type="caution">
    <text evidence="3">The sequence shown here is derived from an EMBL/GenBank/DDBJ whole genome shotgun (WGS) entry which is preliminary data.</text>
</comment>
<proteinExistence type="predicted"/>
<dbReference type="Gene3D" id="2.40.160.130">
    <property type="entry name" value="Capsule assembly protein Wzi"/>
    <property type="match status" value="1"/>
</dbReference>
<dbReference type="InterPro" id="IPR001763">
    <property type="entry name" value="Rhodanese-like_dom"/>
</dbReference>
<reference evidence="3" key="1">
    <citation type="submission" date="2019-04" db="EMBL/GenBank/DDBJ databases">
        <title>Evolution of Biomass-Degrading Anaerobic Consortia Revealed by Metagenomics.</title>
        <authorList>
            <person name="Peng X."/>
        </authorList>
    </citation>
    <scope>NUCLEOTIDE SEQUENCE</scope>
    <source>
        <strain evidence="3">SIG141</strain>
    </source>
</reference>
<evidence type="ECO:0000313" key="4">
    <source>
        <dbReference type="Proteomes" id="UP000763088"/>
    </source>
</evidence>
<evidence type="ECO:0000256" key="1">
    <source>
        <dbReference type="SAM" id="SignalP"/>
    </source>
</evidence>
<name>A0A928BS87_XYLRU</name>
<gene>
    <name evidence="3" type="ORF">E7102_03875</name>
</gene>
<dbReference type="InterPro" id="IPR038636">
    <property type="entry name" value="Wzi_sf"/>
</dbReference>